<organism evidence="2 3">
    <name type="scientific">Linum trigynum</name>
    <dbReference type="NCBI Taxonomy" id="586398"/>
    <lineage>
        <taxon>Eukaryota</taxon>
        <taxon>Viridiplantae</taxon>
        <taxon>Streptophyta</taxon>
        <taxon>Embryophyta</taxon>
        <taxon>Tracheophyta</taxon>
        <taxon>Spermatophyta</taxon>
        <taxon>Magnoliopsida</taxon>
        <taxon>eudicotyledons</taxon>
        <taxon>Gunneridae</taxon>
        <taxon>Pentapetalae</taxon>
        <taxon>rosids</taxon>
        <taxon>fabids</taxon>
        <taxon>Malpighiales</taxon>
        <taxon>Linaceae</taxon>
        <taxon>Linum</taxon>
    </lineage>
</organism>
<dbReference type="EMBL" id="OZ034818">
    <property type="protein sequence ID" value="CAL1386576.1"/>
    <property type="molecule type" value="Genomic_DNA"/>
</dbReference>
<name>A0AAV2EKS5_9ROSI</name>
<keyword evidence="1" id="KW-1133">Transmembrane helix</keyword>
<evidence type="ECO:0000313" key="2">
    <source>
        <dbReference type="EMBL" id="CAL1386576.1"/>
    </source>
</evidence>
<accession>A0AAV2EKS5</accession>
<keyword evidence="1" id="KW-0812">Transmembrane</keyword>
<keyword evidence="1" id="KW-0472">Membrane</keyword>
<evidence type="ECO:0000313" key="3">
    <source>
        <dbReference type="Proteomes" id="UP001497516"/>
    </source>
</evidence>
<keyword evidence="3" id="KW-1185">Reference proteome</keyword>
<dbReference type="AlphaFoldDB" id="A0AAV2EKS5"/>
<gene>
    <name evidence="2" type="ORF">LTRI10_LOCUS27614</name>
</gene>
<sequence length="78" mass="8981">MIDVTRVDNQEATSKGVRKHVGKLQPNIKMEYATLVCTSPLRGGSHLMYGWLVWFDVWSWQWVCAFGFLVTAKGYGEW</sequence>
<reference evidence="2 3" key="1">
    <citation type="submission" date="2024-04" db="EMBL/GenBank/DDBJ databases">
        <authorList>
            <person name="Fracassetti M."/>
        </authorList>
    </citation>
    <scope>NUCLEOTIDE SEQUENCE [LARGE SCALE GENOMIC DNA]</scope>
</reference>
<evidence type="ECO:0000256" key="1">
    <source>
        <dbReference type="SAM" id="Phobius"/>
    </source>
</evidence>
<proteinExistence type="predicted"/>
<dbReference type="Proteomes" id="UP001497516">
    <property type="component" value="Chromosome 5"/>
</dbReference>
<feature type="transmembrane region" description="Helical" evidence="1">
    <location>
        <begin position="51"/>
        <end position="72"/>
    </location>
</feature>
<protein>
    <submittedName>
        <fullName evidence="2">Uncharacterized protein</fullName>
    </submittedName>
</protein>